<feature type="transmembrane region" description="Helical" evidence="7">
    <location>
        <begin position="895"/>
        <end position="920"/>
    </location>
</feature>
<sequence length="939" mass="102586">MSAHSAQKPWFAKMIRKYSILVVLAWVAFTVVINVVVPQLEPVTDANQGPLVPLDAPSSKALIHIGESFQESDSNSLAMVILEGDHKLNDADHKFYDVLASKLENDKKHVQYVMNLWGQGTTAAGVQSSDGQAAYTLVRVAGDQGSTVSDESIRAVRELVGEVQPPNGVKVYVSGSAPLSTDMLQVGNQSMIRLMYVTIVIITVMLLIVYRSFATAFLTLLIVMVELSCGRGVVAFLAYHKLIGISVFASNILVSLILGAGTDYAIFLIGRYQEARHAGEDRESAYYSAVKGVSHVILGSGLAIAGATFCLQFTRLNYFNTMGLPCAAATLVAVAASLTFGPAMLALGSRFGVFEPKVKAGHGIWRKVGTVTVRWPGRILVVSSVVVMIGSITLPTYKPNYNDRIYIADDVPANQGYAAADRHFPVSKLNSDMLMIESDHDMRNSTDMIALDKVAREVFHTPGVAMIQSVTRPLGTPLEHSSFTYTMGTMGTKINELIPFLTDLTDRFTQMADITDRMATLMRQQQELTGQQAGASHISLKGAQELKDVTVTMRDTLANFDDQFRPLRNYFYWEPHCADIPMCWAMRSLFDMTDQVDSMTDAVDDSLKAAVIQDAVTPQLVEVIGKSAAELDNMRKVVLTEQSTMRPMLTQMNELGRQMMDLGYAFDSSKNDEFFYLPPEAFDNPYFQIDLKYFVSPDGKSARYMIYHDGEALSPEGIDHAQAYLPAAKEALKGTTLAGSRVYLGGAAATYWDIQDATKTDLLIAAIAAFALIFLVMLLITRSVVAALVIVGTVAFSYSGAFGLSVLVWQHFLGIPLSWLNLPITFIILVAVGSDYNLLLISRYLEESKAGLNTGLIRAVANSGKVVTTAGIVFATTMMAMLSSDLLSVGQLGSIIGLGLLLDTLIVRSFITPAIARLLGPLFWWPRLIRSRPAPAQYR</sequence>
<keyword evidence="3" id="KW-1003">Cell membrane</keyword>
<gene>
    <name evidence="9" type="ORF">L829_3245</name>
</gene>
<dbReference type="InterPro" id="IPR000731">
    <property type="entry name" value="SSD"/>
</dbReference>
<dbReference type="PANTHER" id="PTHR33406">
    <property type="entry name" value="MEMBRANE PROTEIN MJ1562-RELATED"/>
    <property type="match status" value="1"/>
</dbReference>
<dbReference type="Pfam" id="PF03176">
    <property type="entry name" value="MMPL"/>
    <property type="match status" value="2"/>
</dbReference>
<comment type="similarity">
    <text evidence="2">Belongs to the resistance-nodulation-cell division (RND) (TC 2.A.6) family. MmpL subfamily.</text>
</comment>
<keyword evidence="5 7" id="KW-1133">Transmembrane helix</keyword>
<comment type="subcellular location">
    <subcellularLocation>
        <location evidence="1">Cell membrane</location>
        <topology evidence="1">Multi-pass membrane protein</topology>
    </subcellularLocation>
</comment>
<dbReference type="InterPro" id="IPR050545">
    <property type="entry name" value="Mycobact_MmpL"/>
</dbReference>
<keyword evidence="6 7" id="KW-0472">Membrane</keyword>
<dbReference type="Proteomes" id="UP000019854">
    <property type="component" value="Unassembled WGS sequence"/>
</dbReference>
<feature type="transmembrane region" description="Helical" evidence="7">
    <location>
        <begin position="293"/>
        <end position="316"/>
    </location>
</feature>
<dbReference type="EMBL" id="JAOX01000001">
    <property type="protein sequence ID" value="ETZ89667.1"/>
    <property type="molecule type" value="Genomic_DNA"/>
</dbReference>
<proteinExistence type="inferred from homology"/>
<feature type="transmembrane region" description="Helical" evidence="7">
    <location>
        <begin position="824"/>
        <end position="845"/>
    </location>
</feature>
<evidence type="ECO:0000256" key="1">
    <source>
        <dbReference type="ARBA" id="ARBA00004651"/>
    </source>
</evidence>
<feature type="transmembrane region" description="Helical" evidence="7">
    <location>
        <begin position="191"/>
        <end position="210"/>
    </location>
</feature>
<evidence type="ECO:0000256" key="7">
    <source>
        <dbReference type="SAM" id="Phobius"/>
    </source>
</evidence>
<dbReference type="Gene3D" id="1.20.1640.10">
    <property type="entry name" value="Multidrug efflux transporter AcrB transmembrane domain"/>
    <property type="match status" value="2"/>
</dbReference>
<reference evidence="9 10" key="1">
    <citation type="submission" date="2014-01" db="EMBL/GenBank/DDBJ databases">
        <authorList>
            <person name="Zelazny A."/>
            <person name="Olivier K."/>
            <person name="Sampaio E.P."/>
            <person name="Holland S.M."/>
            <person name="Tallon L.J."/>
            <person name="Sadzewicz L.K."/>
            <person name="Sengamalay N."/>
            <person name="Fraser C.M."/>
            <person name="Hine E."/>
            <person name="Shefchek K.A."/>
            <person name="Das S.P."/>
            <person name="Shallom S.J."/>
            <person name="Agrawal S."/>
            <person name="Tettelin H."/>
        </authorList>
    </citation>
    <scope>NUCLEOTIDE SEQUENCE [LARGE SCALE GENOMIC DNA]</scope>
    <source>
        <strain evidence="9 10">MAB_030201_1075</strain>
    </source>
</reference>
<feature type="transmembrane region" description="Helical" evidence="7">
    <location>
        <begin position="762"/>
        <end position="780"/>
    </location>
</feature>
<dbReference type="NCBIfam" id="TIGR00833">
    <property type="entry name" value="actII"/>
    <property type="match status" value="1"/>
</dbReference>
<dbReference type="InterPro" id="IPR004707">
    <property type="entry name" value="MmpL_fam"/>
</dbReference>
<evidence type="ECO:0000256" key="5">
    <source>
        <dbReference type="ARBA" id="ARBA00022989"/>
    </source>
</evidence>
<feature type="transmembrane region" description="Helical" evidence="7">
    <location>
        <begin position="18"/>
        <end position="37"/>
    </location>
</feature>
<dbReference type="SUPFAM" id="SSF82866">
    <property type="entry name" value="Multidrug efflux transporter AcrB transmembrane domain"/>
    <property type="match status" value="2"/>
</dbReference>
<feature type="transmembrane region" description="Helical" evidence="7">
    <location>
        <begin position="866"/>
        <end position="883"/>
    </location>
</feature>
<feature type="transmembrane region" description="Helical" evidence="7">
    <location>
        <begin position="245"/>
        <end position="272"/>
    </location>
</feature>
<evidence type="ECO:0000313" key="10">
    <source>
        <dbReference type="Proteomes" id="UP000019854"/>
    </source>
</evidence>
<name>A0A829PR09_9MYCO</name>
<organism evidence="9 10">
    <name type="scientific">Mycobacteroides abscessus MAB_030201_1075</name>
    <dbReference type="NCBI Taxonomy" id="1335410"/>
    <lineage>
        <taxon>Bacteria</taxon>
        <taxon>Bacillati</taxon>
        <taxon>Actinomycetota</taxon>
        <taxon>Actinomycetes</taxon>
        <taxon>Mycobacteriales</taxon>
        <taxon>Mycobacteriaceae</taxon>
        <taxon>Mycobacteroides</taxon>
        <taxon>Mycobacteroides abscessus</taxon>
    </lineage>
</organism>
<feature type="domain" description="SSD" evidence="8">
    <location>
        <begin position="182"/>
        <end position="347"/>
    </location>
</feature>
<accession>A0A829PR09</accession>
<evidence type="ECO:0000256" key="3">
    <source>
        <dbReference type="ARBA" id="ARBA00022475"/>
    </source>
</evidence>
<keyword evidence="4 7" id="KW-0812">Transmembrane</keyword>
<feature type="transmembrane region" description="Helical" evidence="7">
    <location>
        <begin position="217"/>
        <end position="239"/>
    </location>
</feature>
<dbReference type="PROSITE" id="PS50156">
    <property type="entry name" value="SSD"/>
    <property type="match status" value="1"/>
</dbReference>
<protein>
    <submittedName>
        <fullName evidence="9">Transport family protein</fullName>
    </submittedName>
</protein>
<feature type="transmembrane region" description="Helical" evidence="7">
    <location>
        <begin position="787"/>
        <end position="812"/>
    </location>
</feature>
<dbReference type="GO" id="GO:0005886">
    <property type="term" value="C:plasma membrane"/>
    <property type="evidence" value="ECO:0007669"/>
    <property type="project" value="UniProtKB-SubCell"/>
</dbReference>
<feature type="transmembrane region" description="Helical" evidence="7">
    <location>
        <begin position="322"/>
        <end position="347"/>
    </location>
</feature>
<evidence type="ECO:0000259" key="8">
    <source>
        <dbReference type="PROSITE" id="PS50156"/>
    </source>
</evidence>
<feature type="transmembrane region" description="Helical" evidence="7">
    <location>
        <begin position="375"/>
        <end position="397"/>
    </location>
</feature>
<comment type="caution">
    <text evidence="9">The sequence shown here is derived from an EMBL/GenBank/DDBJ whole genome shotgun (WGS) entry which is preliminary data.</text>
</comment>
<dbReference type="PANTHER" id="PTHR33406:SF6">
    <property type="entry name" value="MEMBRANE PROTEIN YDGH-RELATED"/>
    <property type="match status" value="1"/>
</dbReference>
<evidence type="ECO:0000256" key="6">
    <source>
        <dbReference type="ARBA" id="ARBA00023136"/>
    </source>
</evidence>
<dbReference type="FunFam" id="1.20.1640.10:FF:000020">
    <property type="entry name" value="Transmembrane transport protein MmpL10"/>
    <property type="match status" value="1"/>
</dbReference>
<dbReference type="InterPro" id="IPR004869">
    <property type="entry name" value="MMPL_dom"/>
</dbReference>
<evidence type="ECO:0000313" key="9">
    <source>
        <dbReference type="EMBL" id="ETZ89667.1"/>
    </source>
</evidence>
<evidence type="ECO:0000256" key="2">
    <source>
        <dbReference type="ARBA" id="ARBA00010157"/>
    </source>
</evidence>
<dbReference type="AlphaFoldDB" id="A0A829PR09"/>
<evidence type="ECO:0000256" key="4">
    <source>
        <dbReference type="ARBA" id="ARBA00022692"/>
    </source>
</evidence>